<dbReference type="OrthoDB" id="9768329at2"/>
<evidence type="ECO:0000256" key="2">
    <source>
        <dbReference type="ARBA" id="ARBA00009025"/>
    </source>
</evidence>
<dbReference type="InterPro" id="IPR010227">
    <property type="entry name" value="NADH_Q_OxRdtase_chainM/4"/>
</dbReference>
<gene>
    <name evidence="9" type="ORF">SAMN05216174_111107</name>
</gene>
<evidence type="ECO:0000259" key="8">
    <source>
        <dbReference type="Pfam" id="PF00361"/>
    </source>
</evidence>
<name>A0A1G6UV36_9PSEU</name>
<comment type="similarity">
    <text evidence="2">Belongs to the complex I subunit 4 family.</text>
</comment>
<dbReference type="PRINTS" id="PR01437">
    <property type="entry name" value="NUOXDRDTASE4"/>
</dbReference>
<feature type="transmembrane region" description="Helical" evidence="7">
    <location>
        <begin position="115"/>
        <end position="133"/>
    </location>
</feature>
<dbReference type="GO" id="GO:0042773">
    <property type="term" value="P:ATP synthesis coupled electron transport"/>
    <property type="evidence" value="ECO:0007669"/>
    <property type="project" value="InterPro"/>
</dbReference>
<dbReference type="InterPro" id="IPR003918">
    <property type="entry name" value="NADH_UbQ_OxRdtase"/>
</dbReference>
<evidence type="ECO:0000256" key="3">
    <source>
        <dbReference type="ARBA" id="ARBA00022692"/>
    </source>
</evidence>
<feature type="transmembrane region" description="Helical" evidence="7">
    <location>
        <begin position="6"/>
        <end position="26"/>
    </location>
</feature>
<dbReference type="GO" id="GO:0012505">
    <property type="term" value="C:endomembrane system"/>
    <property type="evidence" value="ECO:0007669"/>
    <property type="project" value="UniProtKB-SubCell"/>
</dbReference>
<feature type="transmembrane region" description="Helical" evidence="7">
    <location>
        <begin position="220"/>
        <end position="239"/>
    </location>
</feature>
<keyword evidence="5 7" id="KW-0472">Membrane</keyword>
<reference evidence="10" key="1">
    <citation type="submission" date="2016-10" db="EMBL/GenBank/DDBJ databases">
        <authorList>
            <person name="Varghese N."/>
            <person name="Submissions S."/>
        </authorList>
    </citation>
    <scope>NUCLEOTIDE SEQUENCE [LARGE SCALE GENOMIC DNA]</scope>
    <source>
        <strain evidence="10">IBRC-M 10403</strain>
    </source>
</reference>
<sequence length="549" mass="57451">MSTSGSWLLAALALLPLVGAAVVVALRGNDRTAKLAALGFSVVEFVLALVAWASFEPGGARLQQAFSFDWIPAFGVHISFGVDGIALVMIAVIALLVPLVIGAGWAEKLPEGRTAGGFFGLILLEQALTVGVFAATDVFLFYVLFEIMLIPMYFLIGSYGGARRQYAAVKFFLYSFLGGLIMLASVIGCYVMAGDELGQGTFDWATLVRVVSDAPLSTQIWLFLGFFIAFAVKAPLVPLHTWLPDATAEAPIGVAVLLVGILDKVGTFGFLRYLLPMFPAASAELAPLVLVLAVAGVVYGSLLATGQTDMKRFIAYVSIAHFGFIALGIFAFSSQAMTGSVTYMVNHSIATGMLILVVGMVIARGGSTRIADYGGMAKLTPLLAGVLLIAGLSTLSLPGTNSFVSEFLVLIGSFPNAPVFTAIATVGMVFAALYVLWLYQRVMQGPLRGSALVDSSGGGAGVDTARGGPGAARAAVLDPEVGAKKGIFDLNGREKAVLAPLLLLIVGLGVYPKPVLDTVAPTVDATMCEARLVDPVQPVQSAERQLQCP</sequence>
<evidence type="ECO:0000256" key="4">
    <source>
        <dbReference type="ARBA" id="ARBA00022989"/>
    </source>
</evidence>
<organism evidence="9 10">
    <name type="scientific">Actinokineospora iranica</name>
    <dbReference type="NCBI Taxonomy" id="1271860"/>
    <lineage>
        <taxon>Bacteria</taxon>
        <taxon>Bacillati</taxon>
        <taxon>Actinomycetota</taxon>
        <taxon>Actinomycetes</taxon>
        <taxon>Pseudonocardiales</taxon>
        <taxon>Pseudonocardiaceae</taxon>
        <taxon>Actinokineospora</taxon>
    </lineage>
</organism>
<dbReference type="RefSeq" id="WP_091453960.1">
    <property type="nucleotide sequence ID" value="NZ_FMZZ01000011.1"/>
</dbReference>
<protein>
    <submittedName>
        <fullName evidence="9">NADH dehydrogenase subunit M</fullName>
    </submittedName>
</protein>
<feature type="transmembrane region" description="Helical" evidence="7">
    <location>
        <begin position="313"/>
        <end position="332"/>
    </location>
</feature>
<evidence type="ECO:0000313" key="10">
    <source>
        <dbReference type="Proteomes" id="UP000199501"/>
    </source>
</evidence>
<feature type="transmembrane region" description="Helical" evidence="7">
    <location>
        <begin position="251"/>
        <end position="273"/>
    </location>
</feature>
<feature type="transmembrane region" description="Helical" evidence="7">
    <location>
        <begin position="35"/>
        <end position="55"/>
    </location>
</feature>
<dbReference type="NCBIfam" id="TIGR01972">
    <property type="entry name" value="NDH_I_M"/>
    <property type="match status" value="1"/>
</dbReference>
<feature type="transmembrane region" description="Helical" evidence="7">
    <location>
        <begin position="344"/>
        <end position="363"/>
    </location>
</feature>
<dbReference type="GO" id="GO:0016020">
    <property type="term" value="C:membrane"/>
    <property type="evidence" value="ECO:0007669"/>
    <property type="project" value="UniProtKB-SubCell"/>
</dbReference>
<keyword evidence="10" id="KW-1185">Reference proteome</keyword>
<keyword evidence="3 6" id="KW-0812">Transmembrane</keyword>
<evidence type="ECO:0000256" key="1">
    <source>
        <dbReference type="ARBA" id="ARBA00004127"/>
    </source>
</evidence>
<evidence type="ECO:0000256" key="6">
    <source>
        <dbReference type="RuleBase" id="RU000320"/>
    </source>
</evidence>
<dbReference type="GO" id="GO:0003954">
    <property type="term" value="F:NADH dehydrogenase activity"/>
    <property type="evidence" value="ECO:0007669"/>
    <property type="project" value="TreeGrafter"/>
</dbReference>
<dbReference type="EMBL" id="FMZZ01000011">
    <property type="protein sequence ID" value="SDD45270.1"/>
    <property type="molecule type" value="Genomic_DNA"/>
</dbReference>
<comment type="subcellular location">
    <subcellularLocation>
        <location evidence="1">Endomembrane system</location>
        <topology evidence="1">Multi-pass membrane protein</topology>
    </subcellularLocation>
    <subcellularLocation>
        <location evidence="6">Membrane</location>
        <topology evidence="6">Multi-pass membrane protein</topology>
    </subcellularLocation>
</comment>
<dbReference type="InterPro" id="IPR001750">
    <property type="entry name" value="ND/Mrp_TM"/>
</dbReference>
<dbReference type="GO" id="GO:0015990">
    <property type="term" value="P:electron transport coupled proton transport"/>
    <property type="evidence" value="ECO:0007669"/>
    <property type="project" value="TreeGrafter"/>
</dbReference>
<dbReference type="STRING" id="1271860.SAMN05216174_111107"/>
<feature type="domain" description="NADH:quinone oxidoreductase/Mrp antiporter transmembrane" evidence="8">
    <location>
        <begin position="135"/>
        <end position="429"/>
    </location>
</feature>
<dbReference type="GO" id="GO:0008137">
    <property type="term" value="F:NADH dehydrogenase (ubiquinone) activity"/>
    <property type="evidence" value="ECO:0007669"/>
    <property type="project" value="InterPro"/>
</dbReference>
<feature type="transmembrane region" description="Helical" evidence="7">
    <location>
        <begin position="417"/>
        <end position="439"/>
    </location>
</feature>
<feature type="transmembrane region" description="Helical" evidence="7">
    <location>
        <begin position="285"/>
        <end position="306"/>
    </location>
</feature>
<dbReference type="Pfam" id="PF00361">
    <property type="entry name" value="Proton_antipo_M"/>
    <property type="match status" value="1"/>
</dbReference>
<accession>A0A1G6UV36</accession>
<evidence type="ECO:0000256" key="7">
    <source>
        <dbReference type="SAM" id="Phobius"/>
    </source>
</evidence>
<feature type="transmembrane region" description="Helical" evidence="7">
    <location>
        <begin position="171"/>
        <end position="193"/>
    </location>
</feature>
<dbReference type="AlphaFoldDB" id="A0A1G6UV36"/>
<evidence type="ECO:0000313" key="9">
    <source>
        <dbReference type="EMBL" id="SDD45270.1"/>
    </source>
</evidence>
<feature type="transmembrane region" description="Helical" evidence="7">
    <location>
        <begin position="75"/>
        <end position="103"/>
    </location>
</feature>
<feature type="transmembrane region" description="Helical" evidence="7">
    <location>
        <begin position="139"/>
        <end position="159"/>
    </location>
</feature>
<dbReference type="Proteomes" id="UP000199501">
    <property type="component" value="Unassembled WGS sequence"/>
</dbReference>
<proteinExistence type="inferred from homology"/>
<dbReference type="GO" id="GO:0048039">
    <property type="term" value="F:ubiquinone binding"/>
    <property type="evidence" value="ECO:0007669"/>
    <property type="project" value="TreeGrafter"/>
</dbReference>
<keyword evidence="4 7" id="KW-1133">Transmembrane helix</keyword>
<dbReference type="NCBIfam" id="NF004500">
    <property type="entry name" value="PRK05846.1-4"/>
    <property type="match status" value="1"/>
</dbReference>
<evidence type="ECO:0000256" key="5">
    <source>
        <dbReference type="ARBA" id="ARBA00023136"/>
    </source>
</evidence>
<dbReference type="PANTHER" id="PTHR43507:SF1">
    <property type="entry name" value="NADH-UBIQUINONE OXIDOREDUCTASE CHAIN 4"/>
    <property type="match status" value="1"/>
</dbReference>
<feature type="transmembrane region" description="Helical" evidence="7">
    <location>
        <begin position="375"/>
        <end position="397"/>
    </location>
</feature>
<dbReference type="PANTHER" id="PTHR43507">
    <property type="entry name" value="NADH-UBIQUINONE OXIDOREDUCTASE CHAIN 4"/>
    <property type="match status" value="1"/>
</dbReference>